<evidence type="ECO:0000256" key="5">
    <source>
        <dbReference type="ARBA" id="ARBA00022898"/>
    </source>
</evidence>
<dbReference type="AlphaFoldDB" id="A0A397G516"/>
<evidence type="ECO:0000256" key="4">
    <source>
        <dbReference type="ARBA" id="ARBA00022679"/>
    </source>
</evidence>
<dbReference type="GeneID" id="38122867"/>
<evidence type="ECO:0000313" key="8">
    <source>
        <dbReference type="Proteomes" id="UP000215305"/>
    </source>
</evidence>
<comment type="caution">
    <text evidence="7">The sequence shown here is derived from an EMBL/GenBank/DDBJ whole genome shotgun (WGS) entry which is preliminary data.</text>
</comment>
<organism evidence="7 8">
    <name type="scientific">Aspergillus thermomutatus</name>
    <name type="common">Neosartorya pseudofischeri</name>
    <dbReference type="NCBI Taxonomy" id="41047"/>
    <lineage>
        <taxon>Eukaryota</taxon>
        <taxon>Fungi</taxon>
        <taxon>Dikarya</taxon>
        <taxon>Ascomycota</taxon>
        <taxon>Pezizomycotina</taxon>
        <taxon>Eurotiomycetes</taxon>
        <taxon>Eurotiomycetidae</taxon>
        <taxon>Eurotiales</taxon>
        <taxon>Aspergillaceae</taxon>
        <taxon>Aspergillus</taxon>
        <taxon>Aspergillus subgen. Fumigati</taxon>
    </lineage>
</organism>
<protein>
    <recommendedName>
        <fullName evidence="6">Aminotransferase class I/classII large domain-containing protein</fullName>
    </recommendedName>
</protein>
<evidence type="ECO:0000256" key="3">
    <source>
        <dbReference type="ARBA" id="ARBA00022576"/>
    </source>
</evidence>
<dbReference type="SUPFAM" id="SSF53383">
    <property type="entry name" value="PLP-dependent transferases"/>
    <property type="match status" value="1"/>
</dbReference>
<dbReference type="Pfam" id="PF00155">
    <property type="entry name" value="Aminotran_1_2"/>
    <property type="match status" value="1"/>
</dbReference>
<dbReference type="InterPro" id="IPR015421">
    <property type="entry name" value="PyrdxlP-dep_Trfase_major"/>
</dbReference>
<accession>A0A397G516</accession>
<evidence type="ECO:0000256" key="2">
    <source>
        <dbReference type="ARBA" id="ARBA00007441"/>
    </source>
</evidence>
<feature type="domain" description="Aminotransferase class I/classII large" evidence="6">
    <location>
        <begin position="76"/>
        <end position="423"/>
    </location>
</feature>
<evidence type="ECO:0000259" key="6">
    <source>
        <dbReference type="Pfam" id="PF00155"/>
    </source>
</evidence>
<dbReference type="Proteomes" id="UP000215305">
    <property type="component" value="Unassembled WGS sequence"/>
</dbReference>
<evidence type="ECO:0000313" key="7">
    <source>
        <dbReference type="EMBL" id="RHZ44668.1"/>
    </source>
</evidence>
<dbReference type="VEuPathDB" id="FungiDB:CDV56_100893"/>
<keyword evidence="5" id="KW-0663">Pyridoxal phosphate</keyword>
<dbReference type="GO" id="GO:0006520">
    <property type="term" value="P:amino acid metabolic process"/>
    <property type="evidence" value="ECO:0007669"/>
    <property type="project" value="TreeGrafter"/>
</dbReference>
<dbReference type="InterPro" id="IPR050478">
    <property type="entry name" value="Ethylene_sulfur-biosynth"/>
</dbReference>
<keyword evidence="4" id="KW-0808">Transferase</keyword>
<dbReference type="Gene3D" id="3.40.640.10">
    <property type="entry name" value="Type I PLP-dependent aspartate aminotransferase-like (Major domain)"/>
    <property type="match status" value="1"/>
</dbReference>
<dbReference type="PANTHER" id="PTHR43795:SF32">
    <property type="entry name" value="AMINOTRANSFERASE GLII-RELATED"/>
    <property type="match status" value="1"/>
</dbReference>
<dbReference type="GO" id="GO:0030170">
    <property type="term" value="F:pyridoxal phosphate binding"/>
    <property type="evidence" value="ECO:0007669"/>
    <property type="project" value="InterPro"/>
</dbReference>
<keyword evidence="8" id="KW-1185">Reference proteome</keyword>
<dbReference type="InterPro" id="IPR004839">
    <property type="entry name" value="Aminotransferase_I/II_large"/>
</dbReference>
<dbReference type="STRING" id="41047.A0A397G516"/>
<gene>
    <name evidence="7" type="ORF">CDV56_100893</name>
</gene>
<evidence type="ECO:0000256" key="1">
    <source>
        <dbReference type="ARBA" id="ARBA00001933"/>
    </source>
</evidence>
<dbReference type="CDD" id="cd00609">
    <property type="entry name" value="AAT_like"/>
    <property type="match status" value="1"/>
</dbReference>
<keyword evidence="3" id="KW-0032">Aminotransferase</keyword>
<dbReference type="InterPro" id="IPR015424">
    <property type="entry name" value="PyrdxlP-dep_Trfase"/>
</dbReference>
<dbReference type="PANTHER" id="PTHR43795">
    <property type="entry name" value="BIFUNCTIONAL ASPARTATE AMINOTRANSFERASE AND GLUTAMATE/ASPARTATE-PREPHENATE AMINOTRANSFERASE-RELATED"/>
    <property type="match status" value="1"/>
</dbReference>
<comment type="cofactor">
    <cofactor evidence="1">
        <name>pyridoxal 5'-phosphate</name>
        <dbReference type="ChEBI" id="CHEBI:597326"/>
    </cofactor>
</comment>
<dbReference type="RefSeq" id="XP_026610440.1">
    <property type="nucleotide sequence ID" value="XM_026754512.1"/>
</dbReference>
<dbReference type="GO" id="GO:0008483">
    <property type="term" value="F:transaminase activity"/>
    <property type="evidence" value="ECO:0007669"/>
    <property type="project" value="UniProtKB-KW"/>
</dbReference>
<sequence>MPSETLPPSLAHRSRTNIQWFTNKHMRQVSRLNAKQHRVNMMTAENWSVRDELVDQYKSLFTQHLAPRHLSYADGMGGDAELLQAASDFFNRVFTAHSPVEPNHLVVGAGCSSLLENLLYDICEPGEGVLIETPFWGGFETSFVLRTNVTAFHVTPPSDVHLPDVSVDHLVSTYIAAYERALREAPCRIKAMLVCNPHNPCGHIYPVEVIQALLQFAQRHDLFYISDEIYALSTIDERTPFASVLSIDVSALGVDLARVFTLYSISKDLGSSGLRLGFGITQAHPDLRLSLAIANHSRVSTFTSLVITALLRDTTTVDTLLHQNRAALQRSARLVCDFLTFHQIPFVPPAAGVYVWARLGCRSSSLATRPEPSWDDEAGLNDRFEAAGVSVGAGQGYHAGEPGWFRITFTLPQDELVAGLQRIEQVIRWDRVHGVGGSMGDVEIDKAV</sequence>
<dbReference type="OrthoDB" id="1077582at2759"/>
<dbReference type="PRINTS" id="PR00753">
    <property type="entry name" value="ACCSYNTHASE"/>
</dbReference>
<proteinExistence type="inferred from homology"/>
<dbReference type="InterPro" id="IPR015422">
    <property type="entry name" value="PyrdxlP-dep_Trfase_small"/>
</dbReference>
<dbReference type="EMBL" id="NKHU02000317">
    <property type="protein sequence ID" value="RHZ44668.1"/>
    <property type="molecule type" value="Genomic_DNA"/>
</dbReference>
<reference evidence="7" key="1">
    <citation type="submission" date="2018-08" db="EMBL/GenBank/DDBJ databases">
        <title>Draft genome sequence of azole-resistant Aspergillus thermomutatus (Neosartorya pseudofischeri) strain HMR AF 39, isolated from a human nasal aspirate.</title>
        <authorList>
            <person name="Parent-Michaud M."/>
            <person name="Dufresne P.J."/>
            <person name="Fournier E."/>
            <person name="Martineau C."/>
            <person name="Moreira S."/>
            <person name="Perkins V."/>
            <person name="De Repentigny L."/>
            <person name="Dufresne S.F."/>
        </authorList>
    </citation>
    <scope>NUCLEOTIDE SEQUENCE [LARGE SCALE GENOMIC DNA]</scope>
    <source>
        <strain evidence="7">HMR AF 39</strain>
    </source>
</reference>
<comment type="similarity">
    <text evidence="2">Belongs to the class-I pyridoxal-phosphate-dependent aminotransferase family.</text>
</comment>
<name>A0A397G516_ASPTH</name>
<dbReference type="Gene3D" id="3.90.1150.10">
    <property type="entry name" value="Aspartate Aminotransferase, domain 1"/>
    <property type="match status" value="1"/>
</dbReference>